<evidence type="ECO:0000313" key="1">
    <source>
        <dbReference type="EMBL" id="KAH7849922.1"/>
    </source>
</evidence>
<comment type="caution">
    <text evidence="1">The sequence shown here is derived from an EMBL/GenBank/DDBJ whole genome shotgun (WGS) entry which is preliminary data.</text>
</comment>
<accession>A0ACB7Y9Y4</accession>
<gene>
    <name evidence="1" type="ORF">Vadar_025006</name>
</gene>
<name>A0ACB7Y9Y4_9ERIC</name>
<organism evidence="1 2">
    <name type="scientific">Vaccinium darrowii</name>
    <dbReference type="NCBI Taxonomy" id="229202"/>
    <lineage>
        <taxon>Eukaryota</taxon>
        <taxon>Viridiplantae</taxon>
        <taxon>Streptophyta</taxon>
        <taxon>Embryophyta</taxon>
        <taxon>Tracheophyta</taxon>
        <taxon>Spermatophyta</taxon>
        <taxon>Magnoliopsida</taxon>
        <taxon>eudicotyledons</taxon>
        <taxon>Gunneridae</taxon>
        <taxon>Pentapetalae</taxon>
        <taxon>asterids</taxon>
        <taxon>Ericales</taxon>
        <taxon>Ericaceae</taxon>
        <taxon>Vaccinioideae</taxon>
        <taxon>Vaccinieae</taxon>
        <taxon>Vaccinium</taxon>
    </lineage>
</organism>
<dbReference type="Proteomes" id="UP000828048">
    <property type="component" value="Chromosome 7"/>
</dbReference>
<evidence type="ECO:0000313" key="2">
    <source>
        <dbReference type="Proteomes" id="UP000828048"/>
    </source>
</evidence>
<proteinExistence type="predicted"/>
<sequence length="357" mass="40941">MCRNNFRHELSTVLMAQTFEGFNDLWTKAHDMELHLSKRRRPRVVDRLETSMTVLVETKKGGPIVVGAPKPKEAKKATMKERLENNYSFIDDLVEDMFEDLLEKKLITLPEVKRPHEEGKTTHPKYYSYHRHNSHTKMDHLPVIRNEEKRSSSFRTKAPFVPKRPQKPKTSKKIKRTKVSKSAAKKKGPKNQKREKLVSAEPLKQSLRILSDEEEEEEGEEEEEEGSSVSCPIHILDSPTSSHHNFVVEECMAILGGCMTPEGTMASPDFSPVPPCALHEHSRVHNEFTPKTCELGSHESAFIQSQYFYRWDSQFLRSARERYPQEGEVITDDEHSSVGSTNMVQISDEPKEGDNNG</sequence>
<dbReference type="EMBL" id="CM037157">
    <property type="protein sequence ID" value="KAH7849922.1"/>
    <property type="molecule type" value="Genomic_DNA"/>
</dbReference>
<keyword evidence="2" id="KW-1185">Reference proteome</keyword>
<protein>
    <submittedName>
        <fullName evidence="1">Uncharacterized protein</fullName>
    </submittedName>
</protein>
<reference evidence="1 2" key="1">
    <citation type="journal article" date="2021" name="Hortic Res">
        <title>High-quality reference genome and annotation aids understanding of berry development for evergreen blueberry (Vaccinium darrowii).</title>
        <authorList>
            <person name="Yu J."/>
            <person name="Hulse-Kemp A.M."/>
            <person name="Babiker E."/>
            <person name="Staton M."/>
        </authorList>
    </citation>
    <scope>NUCLEOTIDE SEQUENCE [LARGE SCALE GENOMIC DNA]</scope>
    <source>
        <strain evidence="2">cv. NJ 8807/NJ 8810</strain>
        <tissue evidence="1">Young leaf</tissue>
    </source>
</reference>